<reference evidence="2" key="1">
    <citation type="journal article" date="2022" name="bioRxiv">
        <title>Deciphering the potential niche of two novel black yeast fungi from a biological soil crust based on their genomes, phenotypes, and melanin regulation.</title>
        <authorList>
            <consortium name="DOE Joint Genome Institute"/>
            <person name="Carr E.C."/>
            <person name="Barton Q."/>
            <person name="Grambo S."/>
            <person name="Sullivan M."/>
            <person name="Renfro C.M."/>
            <person name="Kuo A."/>
            <person name="Pangilinan J."/>
            <person name="Lipzen A."/>
            <person name="Keymanesh K."/>
            <person name="Savage E."/>
            <person name="Barry K."/>
            <person name="Grigoriev I.V."/>
            <person name="Riekhof W.R."/>
            <person name="Harris S.S."/>
        </authorList>
    </citation>
    <scope>NUCLEOTIDE SEQUENCE</scope>
    <source>
        <strain evidence="2">JF 03-4F</strain>
    </source>
</reference>
<feature type="compositionally biased region" description="Low complexity" evidence="1">
    <location>
        <begin position="842"/>
        <end position="863"/>
    </location>
</feature>
<comment type="caution">
    <text evidence="2">The sequence shown here is derived from an EMBL/GenBank/DDBJ whole genome shotgun (WGS) entry which is preliminary data.</text>
</comment>
<protein>
    <submittedName>
        <fullName evidence="2">Uncharacterized protein</fullName>
    </submittedName>
</protein>
<feature type="compositionally biased region" description="Basic and acidic residues" evidence="1">
    <location>
        <begin position="823"/>
        <end position="841"/>
    </location>
</feature>
<dbReference type="AlphaFoldDB" id="A0AAN6DR71"/>
<feature type="region of interest" description="Disordered" evidence="1">
    <location>
        <begin position="505"/>
        <end position="619"/>
    </location>
</feature>
<sequence>MRLRKTITIPTRFEEEDAPPAKSRNGTRPTYPALLKEQIIPFDPNHPPAAFPSLSLKTKDTSDHVQIETESDHSFTNSQHGRKGLRIDILDDLNDPLSNAHESMLSLDTDIRLNETDNLARDDEFDEYDGLTLVDMMQPPLRDPDDTSISEQDKVHSMEDYASTWGALPLSMQSHIYMALNRQYSPKSVSRVLGLTESEFDAIQKAIRLRSLHPASLSEIWEYANQLSNSIGGLPELNSIHFNTLNEHMDYMVFASNYSFAYESEVRGARNFLASRGISSDLLGTWLPDPSEPDGSECLVHVPGVLGRTSLPAIDVHDDSGYSSMSDPMTQAYAFDPESTLVHFPEDLTASAQSAVDAEVRHDSSSKDTSGATIAEQCGITTEGTGNALSVPVEELSEEEAMPVRPNPRHLVLRIQNKDGLARIMQKGPKSAESYDSTTPAEPGLPAYPSARDTQHPAEVAPLRSLNLNTKMSSFSKALIESALHAAEETTPSSKSNYLSFRAVGTPTKPVSMPTLLTKRKPSQTDISPASAKIQRAATHSQHSSPRNGIVTKEGNNIRLSHSQAKQSWTPRPSSSRTSSEISTPTKRNVEVTESVPSNSAEAQPSFRSPRSPSYSPISENEELEEFQALIRGPKAPTLSIKVPTPTMELEPLRTLSLTPTHGLSLHFQERVTLNSPALLGSSQHVIRRPSPSVFSYTTKVVADAETSSSPEDSGDLVTAPMPKIKLIVRRPSSTLDTADADDSKEDKSGPKSTLQTQVPQHVVEEGPTAVSTPTLDQEVATKAKTAKRARPRKETPQPQAKVPAKPPGKKRGPRGPYRKTKERLAREEEERTTQDGRDQNQAEQDAQQQQQEAQAEQASQQEPLNRKKKAPMF</sequence>
<feature type="compositionally biased region" description="Polar residues" evidence="1">
    <location>
        <begin position="751"/>
        <end position="760"/>
    </location>
</feature>
<feature type="compositionally biased region" description="Low complexity" evidence="1">
    <location>
        <begin position="568"/>
        <end position="586"/>
    </location>
</feature>
<feature type="compositionally biased region" description="Polar residues" evidence="1">
    <location>
        <begin position="538"/>
        <end position="547"/>
    </location>
</feature>
<evidence type="ECO:0000256" key="1">
    <source>
        <dbReference type="SAM" id="MobiDB-lite"/>
    </source>
</evidence>
<feature type="compositionally biased region" description="Basic residues" evidence="1">
    <location>
        <begin position="808"/>
        <end position="822"/>
    </location>
</feature>
<gene>
    <name evidence="2" type="ORF">EDD36DRAFT_286869</name>
</gene>
<keyword evidence="3" id="KW-1185">Reference proteome</keyword>
<feature type="compositionally biased region" description="Low complexity" evidence="1">
    <location>
        <begin position="605"/>
        <end position="619"/>
    </location>
</feature>
<name>A0AAN6DR71_9EURO</name>
<evidence type="ECO:0000313" key="2">
    <source>
        <dbReference type="EMBL" id="KAI1611370.1"/>
    </source>
</evidence>
<feature type="region of interest" description="Disordered" evidence="1">
    <location>
        <begin position="426"/>
        <end position="455"/>
    </location>
</feature>
<evidence type="ECO:0000313" key="3">
    <source>
        <dbReference type="Proteomes" id="UP001203852"/>
    </source>
</evidence>
<organism evidence="2 3">
    <name type="scientific">Exophiala viscosa</name>
    <dbReference type="NCBI Taxonomy" id="2486360"/>
    <lineage>
        <taxon>Eukaryota</taxon>
        <taxon>Fungi</taxon>
        <taxon>Dikarya</taxon>
        <taxon>Ascomycota</taxon>
        <taxon>Pezizomycotina</taxon>
        <taxon>Eurotiomycetes</taxon>
        <taxon>Chaetothyriomycetidae</taxon>
        <taxon>Chaetothyriales</taxon>
        <taxon>Herpotrichiellaceae</taxon>
        <taxon>Exophiala</taxon>
    </lineage>
</organism>
<feature type="region of interest" description="Disordered" evidence="1">
    <location>
        <begin position="1"/>
        <end position="29"/>
    </location>
</feature>
<dbReference type="Proteomes" id="UP001203852">
    <property type="component" value="Unassembled WGS sequence"/>
</dbReference>
<feature type="compositionally biased region" description="Polar residues" evidence="1">
    <location>
        <begin position="554"/>
        <end position="567"/>
    </location>
</feature>
<proteinExistence type="predicted"/>
<dbReference type="EMBL" id="MU404356">
    <property type="protein sequence ID" value="KAI1611370.1"/>
    <property type="molecule type" value="Genomic_DNA"/>
</dbReference>
<feature type="region of interest" description="Disordered" evidence="1">
    <location>
        <begin position="705"/>
        <end position="874"/>
    </location>
</feature>
<accession>A0AAN6DR71</accession>